<evidence type="ECO:0000313" key="1">
    <source>
        <dbReference type="EMBL" id="MEU3782958.1"/>
    </source>
</evidence>
<dbReference type="RefSeq" id="WP_361703994.1">
    <property type="nucleotide sequence ID" value="NZ_JBEZVE010000010.1"/>
</dbReference>
<reference evidence="1 2" key="1">
    <citation type="submission" date="2024-06" db="EMBL/GenBank/DDBJ databases">
        <title>The Natural Products Discovery Center: Release of the First 8490 Sequenced Strains for Exploring Actinobacteria Biosynthetic Diversity.</title>
        <authorList>
            <person name="Kalkreuter E."/>
            <person name="Kautsar S.A."/>
            <person name="Yang D."/>
            <person name="Bader C.D."/>
            <person name="Teijaro C.N."/>
            <person name="Fluegel L."/>
            <person name="Davis C.M."/>
            <person name="Simpson J.R."/>
            <person name="Lauterbach L."/>
            <person name="Steele A.D."/>
            <person name="Gui C."/>
            <person name="Meng S."/>
            <person name="Li G."/>
            <person name="Viehrig K."/>
            <person name="Ye F."/>
            <person name="Su P."/>
            <person name="Kiefer A.F."/>
            <person name="Nichols A."/>
            <person name="Cepeda A.J."/>
            <person name="Yan W."/>
            <person name="Fan B."/>
            <person name="Jiang Y."/>
            <person name="Adhikari A."/>
            <person name="Zheng C.-J."/>
            <person name="Schuster L."/>
            <person name="Cowan T.M."/>
            <person name="Smanski M.J."/>
            <person name="Chevrette M.G."/>
            <person name="De Carvalho L.P.S."/>
            <person name="Shen B."/>
        </authorList>
    </citation>
    <scope>NUCLEOTIDE SEQUENCE [LARGE SCALE GENOMIC DNA]</scope>
    <source>
        <strain evidence="1 2">NPDC033843</strain>
    </source>
</reference>
<keyword evidence="2" id="KW-1185">Reference proteome</keyword>
<dbReference type="EMBL" id="JBEZVE010000010">
    <property type="protein sequence ID" value="MEU3782958.1"/>
    <property type="molecule type" value="Genomic_DNA"/>
</dbReference>
<proteinExistence type="predicted"/>
<name>A0ABV2ZKW5_9ACTN</name>
<evidence type="ECO:0000313" key="2">
    <source>
        <dbReference type="Proteomes" id="UP001550739"/>
    </source>
</evidence>
<sequence length="142" mass="15772">MAVLRSGLRGGGPQILISWSDADAVLHGTWTQPGRAPEPLRQALAELLRAREQPASACRDCRRMAELDRLLLEDAVWACQDGPELEEVRRLLMLRDLEPDSDIPGYDTYRGHPEHPSHAHPDIAAQLAAARARHDARLLAYA</sequence>
<protein>
    <submittedName>
        <fullName evidence="1">Uncharacterized protein</fullName>
    </submittedName>
</protein>
<comment type="caution">
    <text evidence="1">The sequence shown here is derived from an EMBL/GenBank/DDBJ whole genome shotgun (WGS) entry which is preliminary data.</text>
</comment>
<gene>
    <name evidence="1" type="ORF">AB0E89_20795</name>
</gene>
<dbReference type="Proteomes" id="UP001550739">
    <property type="component" value="Unassembled WGS sequence"/>
</dbReference>
<organism evidence="1 2">
    <name type="scientific">Streptomyces sp. 900129855</name>
    <dbReference type="NCBI Taxonomy" id="3155129"/>
    <lineage>
        <taxon>Bacteria</taxon>
        <taxon>Bacillati</taxon>
        <taxon>Actinomycetota</taxon>
        <taxon>Actinomycetes</taxon>
        <taxon>Kitasatosporales</taxon>
        <taxon>Streptomycetaceae</taxon>
        <taxon>Streptomyces</taxon>
    </lineage>
</organism>
<accession>A0ABV2ZKW5</accession>